<sequence>MAEMPEHQGSYDSDPDGAFLKDLPPLIKRYTFQGKEQFYDILETETARFEASADTSEFLLFHANKETIETLFDPLKEDTDIAKFCSSFDTNERLFLVSMPLGPHNTATDEMNSLIRKALRPMGLDYALREYPGITVQGESRGKVPDYGWGPKRRPRGPSVPLEIAFSESDSKLNSDVRFWLNPDDGNADICLTLRINKSRPEIRVEKWERQNNRIHRSQAIWMTKERNHAKAEVIVTGHPLIIPFDALFHRQPVEPREKDLEIPEQQLGALAASIWEEQGWYLGSTEIPDIDTH</sequence>
<dbReference type="EMBL" id="JAPVEA010000008">
    <property type="protein sequence ID" value="KAJ5438922.1"/>
    <property type="molecule type" value="Genomic_DNA"/>
</dbReference>
<name>A0AAD6BZK8_9EURO</name>
<gene>
    <name evidence="1" type="ORF">N7458_009920</name>
</gene>
<dbReference type="GeneID" id="81603545"/>
<dbReference type="AlphaFoldDB" id="A0AAD6BZK8"/>
<proteinExistence type="predicted"/>
<accession>A0AAD6BZK8</accession>
<dbReference type="Proteomes" id="UP001213681">
    <property type="component" value="Unassembled WGS sequence"/>
</dbReference>
<evidence type="ECO:0000313" key="1">
    <source>
        <dbReference type="EMBL" id="KAJ5438922.1"/>
    </source>
</evidence>
<reference evidence="1" key="2">
    <citation type="journal article" date="2023" name="IMA Fungus">
        <title>Comparative genomic study of the Penicillium genus elucidates a diverse pangenome and 15 lateral gene transfer events.</title>
        <authorList>
            <person name="Petersen C."/>
            <person name="Sorensen T."/>
            <person name="Nielsen M.R."/>
            <person name="Sondergaard T.E."/>
            <person name="Sorensen J.L."/>
            <person name="Fitzpatrick D.A."/>
            <person name="Frisvad J.C."/>
            <person name="Nielsen K.L."/>
        </authorList>
    </citation>
    <scope>NUCLEOTIDE SEQUENCE</scope>
    <source>
        <strain evidence="1">IBT 16125</strain>
    </source>
</reference>
<evidence type="ECO:0000313" key="2">
    <source>
        <dbReference type="Proteomes" id="UP001213681"/>
    </source>
</evidence>
<keyword evidence="2" id="KW-1185">Reference proteome</keyword>
<comment type="caution">
    <text evidence="1">The sequence shown here is derived from an EMBL/GenBank/DDBJ whole genome shotgun (WGS) entry which is preliminary data.</text>
</comment>
<organism evidence="1 2">
    <name type="scientific">Penicillium daleae</name>
    <dbReference type="NCBI Taxonomy" id="63821"/>
    <lineage>
        <taxon>Eukaryota</taxon>
        <taxon>Fungi</taxon>
        <taxon>Dikarya</taxon>
        <taxon>Ascomycota</taxon>
        <taxon>Pezizomycotina</taxon>
        <taxon>Eurotiomycetes</taxon>
        <taxon>Eurotiomycetidae</taxon>
        <taxon>Eurotiales</taxon>
        <taxon>Aspergillaceae</taxon>
        <taxon>Penicillium</taxon>
    </lineage>
</organism>
<protein>
    <submittedName>
        <fullName evidence="1">Uncharacterized protein</fullName>
    </submittedName>
</protein>
<reference evidence="1" key="1">
    <citation type="submission" date="2022-12" db="EMBL/GenBank/DDBJ databases">
        <authorList>
            <person name="Petersen C."/>
        </authorList>
    </citation>
    <scope>NUCLEOTIDE SEQUENCE</scope>
    <source>
        <strain evidence="1">IBT 16125</strain>
    </source>
</reference>
<dbReference type="RefSeq" id="XP_056762151.1">
    <property type="nucleotide sequence ID" value="XM_056913302.1"/>
</dbReference>